<dbReference type="AlphaFoldDB" id="A0A1H8DM16"/>
<comment type="function">
    <text evidence="2">Binds to DNA and alters its conformation. May be involved in regulation of gene expression, nucleoid organization and DNA protection.</text>
</comment>
<dbReference type="OrthoDB" id="9808738at2"/>
<evidence type="ECO:0000313" key="5">
    <source>
        <dbReference type="EMBL" id="SES84324.1"/>
    </source>
</evidence>
<dbReference type="RefSeq" id="WP_090630009.1">
    <property type="nucleotide sequence ID" value="NZ_FOCP01000007.1"/>
</dbReference>
<keyword evidence="6" id="KW-1185">Reference proteome</keyword>
<dbReference type="HAMAP" id="MF_00274">
    <property type="entry name" value="DNA_YbaB_EbfC"/>
    <property type="match status" value="1"/>
</dbReference>
<dbReference type="EMBL" id="FOCP01000007">
    <property type="protein sequence ID" value="SEN07814.1"/>
    <property type="molecule type" value="Genomic_DNA"/>
</dbReference>
<keyword evidence="3" id="KW-0175">Coiled coil</keyword>
<protein>
    <recommendedName>
        <fullName evidence="2">Nucleoid-associated protein SAMN05216325_10765</fullName>
    </recommendedName>
</protein>
<dbReference type="Proteomes" id="UP000199345">
    <property type="component" value="Unassembled WGS sequence"/>
</dbReference>
<organism evidence="4 7">
    <name type="scientific">Nitrosomonas marina</name>
    <dbReference type="NCBI Taxonomy" id="917"/>
    <lineage>
        <taxon>Bacteria</taxon>
        <taxon>Pseudomonadati</taxon>
        <taxon>Pseudomonadota</taxon>
        <taxon>Betaproteobacteria</taxon>
        <taxon>Nitrosomonadales</taxon>
        <taxon>Nitrosomonadaceae</taxon>
        <taxon>Nitrosomonas</taxon>
    </lineage>
</organism>
<evidence type="ECO:0000256" key="2">
    <source>
        <dbReference type="HAMAP-Rule" id="MF_00274"/>
    </source>
</evidence>
<dbReference type="SUPFAM" id="SSF82607">
    <property type="entry name" value="YbaB-like"/>
    <property type="match status" value="1"/>
</dbReference>
<feature type="coiled-coil region" evidence="3">
    <location>
        <begin position="5"/>
        <end position="32"/>
    </location>
</feature>
<dbReference type="PANTHER" id="PTHR33449:SF1">
    <property type="entry name" value="NUCLEOID-ASSOCIATED PROTEIN YBAB"/>
    <property type="match status" value="1"/>
</dbReference>
<evidence type="ECO:0000313" key="6">
    <source>
        <dbReference type="Proteomes" id="UP000199345"/>
    </source>
</evidence>
<evidence type="ECO:0000313" key="4">
    <source>
        <dbReference type="EMBL" id="SEN07814.1"/>
    </source>
</evidence>
<dbReference type="Pfam" id="PF02575">
    <property type="entry name" value="YbaB_DNA_bd"/>
    <property type="match status" value="1"/>
</dbReference>
<dbReference type="NCBIfam" id="TIGR00103">
    <property type="entry name" value="DNA_YbaB_EbfC"/>
    <property type="match status" value="1"/>
</dbReference>
<comment type="similarity">
    <text evidence="2">Belongs to the YbaB/EbfC family.</text>
</comment>
<dbReference type="InterPro" id="IPR036894">
    <property type="entry name" value="YbaB-like_sf"/>
</dbReference>
<dbReference type="GO" id="GO:0043590">
    <property type="term" value="C:bacterial nucleoid"/>
    <property type="evidence" value="ECO:0007669"/>
    <property type="project" value="UniProtKB-UniRule"/>
</dbReference>
<evidence type="ECO:0000256" key="3">
    <source>
        <dbReference type="SAM" id="Coils"/>
    </source>
</evidence>
<dbReference type="EMBL" id="FOIA01000005">
    <property type="protein sequence ID" value="SES84324.1"/>
    <property type="molecule type" value="Genomic_DNA"/>
</dbReference>
<reference evidence="4 7" key="2">
    <citation type="submission" date="2016-10" db="EMBL/GenBank/DDBJ databases">
        <authorList>
            <person name="de Groot N.N."/>
        </authorList>
    </citation>
    <scope>NUCLEOTIDE SEQUENCE [LARGE SCALE GENOMIC DNA]</scope>
    <source>
        <strain evidence="4 7">Nm22</strain>
        <strain evidence="5">Nm71</strain>
    </source>
</reference>
<sequence>MKANLANMMKQAQQVQESMKQMQEKLATLEVEGQSGAGMVKVVMTCRHDVKSVQIDDSLVGDGDDKEMLEDLIAAAFNDAVRRVETTTQEKMAELTGGLGLPPGMKLPF</sequence>
<reference evidence="6" key="1">
    <citation type="submission" date="2016-10" db="EMBL/GenBank/DDBJ databases">
        <authorList>
            <person name="Varghese N."/>
            <person name="Submissions S."/>
        </authorList>
    </citation>
    <scope>NUCLEOTIDE SEQUENCE [LARGE SCALE GENOMIC DNA]</scope>
    <source>
        <strain evidence="6">Nm71</strain>
    </source>
</reference>
<dbReference type="PIRSF" id="PIRSF004555">
    <property type="entry name" value="UCP004555"/>
    <property type="match status" value="1"/>
</dbReference>
<dbReference type="Gene3D" id="3.30.1310.10">
    <property type="entry name" value="Nucleoid-associated protein YbaB-like domain"/>
    <property type="match status" value="1"/>
</dbReference>
<dbReference type="Proteomes" id="UP000199459">
    <property type="component" value="Unassembled WGS sequence"/>
</dbReference>
<accession>A0A1H8DM16</accession>
<dbReference type="PANTHER" id="PTHR33449">
    <property type="entry name" value="NUCLEOID-ASSOCIATED PROTEIN YBAB"/>
    <property type="match status" value="1"/>
</dbReference>
<evidence type="ECO:0000313" key="7">
    <source>
        <dbReference type="Proteomes" id="UP000199459"/>
    </source>
</evidence>
<gene>
    <name evidence="4" type="ORF">SAMN05216325_10765</name>
    <name evidence="5" type="ORF">SAMN05216326_10521</name>
</gene>
<dbReference type="GO" id="GO:0003677">
    <property type="term" value="F:DNA binding"/>
    <property type="evidence" value="ECO:0007669"/>
    <property type="project" value="UniProtKB-UniRule"/>
</dbReference>
<keyword evidence="1 2" id="KW-0238">DNA-binding</keyword>
<dbReference type="GO" id="GO:0005829">
    <property type="term" value="C:cytosol"/>
    <property type="evidence" value="ECO:0007669"/>
    <property type="project" value="TreeGrafter"/>
</dbReference>
<keyword evidence="2" id="KW-0963">Cytoplasm</keyword>
<comment type="subcellular location">
    <subcellularLocation>
        <location evidence="2">Cytoplasm</location>
        <location evidence="2">Nucleoid</location>
    </subcellularLocation>
</comment>
<dbReference type="STRING" id="917.SAMN05216326_10521"/>
<name>A0A1H8DM16_9PROT</name>
<dbReference type="InterPro" id="IPR004401">
    <property type="entry name" value="YbaB/EbfC"/>
</dbReference>
<comment type="subunit">
    <text evidence="2">Homodimer.</text>
</comment>
<proteinExistence type="inferred from homology"/>
<evidence type="ECO:0000256" key="1">
    <source>
        <dbReference type="ARBA" id="ARBA00023125"/>
    </source>
</evidence>